<evidence type="ECO:0000313" key="2">
    <source>
        <dbReference type="EMBL" id="KAK9018694.1"/>
    </source>
</evidence>
<protein>
    <submittedName>
        <fullName evidence="2">Uncharacterized protein</fullName>
    </submittedName>
</protein>
<evidence type="ECO:0000313" key="3">
    <source>
        <dbReference type="Proteomes" id="UP001396334"/>
    </source>
</evidence>
<feature type="compositionally biased region" description="Basic and acidic residues" evidence="1">
    <location>
        <begin position="56"/>
        <end position="67"/>
    </location>
</feature>
<accession>A0ABR2S182</accession>
<organism evidence="2 3">
    <name type="scientific">Hibiscus sabdariffa</name>
    <name type="common">roselle</name>
    <dbReference type="NCBI Taxonomy" id="183260"/>
    <lineage>
        <taxon>Eukaryota</taxon>
        <taxon>Viridiplantae</taxon>
        <taxon>Streptophyta</taxon>
        <taxon>Embryophyta</taxon>
        <taxon>Tracheophyta</taxon>
        <taxon>Spermatophyta</taxon>
        <taxon>Magnoliopsida</taxon>
        <taxon>eudicotyledons</taxon>
        <taxon>Gunneridae</taxon>
        <taxon>Pentapetalae</taxon>
        <taxon>rosids</taxon>
        <taxon>malvids</taxon>
        <taxon>Malvales</taxon>
        <taxon>Malvaceae</taxon>
        <taxon>Malvoideae</taxon>
        <taxon>Hibiscus</taxon>
    </lineage>
</organism>
<keyword evidence="3" id="KW-1185">Reference proteome</keyword>
<name>A0ABR2S182_9ROSI</name>
<reference evidence="2 3" key="1">
    <citation type="journal article" date="2024" name="G3 (Bethesda)">
        <title>Genome assembly of Hibiscus sabdariffa L. provides insights into metabolisms of medicinal natural products.</title>
        <authorList>
            <person name="Kim T."/>
        </authorList>
    </citation>
    <scope>NUCLEOTIDE SEQUENCE [LARGE SCALE GENOMIC DNA]</scope>
    <source>
        <strain evidence="2">TK-2024</strain>
        <tissue evidence="2">Old leaves</tissue>
    </source>
</reference>
<evidence type="ECO:0000256" key="1">
    <source>
        <dbReference type="SAM" id="MobiDB-lite"/>
    </source>
</evidence>
<feature type="region of interest" description="Disordered" evidence="1">
    <location>
        <begin position="48"/>
        <end position="88"/>
    </location>
</feature>
<feature type="compositionally biased region" description="Polar residues" evidence="1">
    <location>
        <begin position="79"/>
        <end position="88"/>
    </location>
</feature>
<dbReference type="Proteomes" id="UP001396334">
    <property type="component" value="Unassembled WGS sequence"/>
</dbReference>
<proteinExistence type="predicted"/>
<gene>
    <name evidence="2" type="ORF">V6N11_033741</name>
</gene>
<comment type="caution">
    <text evidence="2">The sequence shown here is derived from an EMBL/GenBank/DDBJ whole genome shotgun (WGS) entry which is preliminary data.</text>
</comment>
<sequence>MKSHYQVALMILIKKGKNNTKLLLLGVTNKFFGAGEISAKQPIIFQEESVPTGKPQKVEKEEAKVDGARPLSDAKTLSDARQQLDATN</sequence>
<dbReference type="EMBL" id="JBBPBN010000018">
    <property type="protein sequence ID" value="KAK9018694.1"/>
    <property type="molecule type" value="Genomic_DNA"/>
</dbReference>